<proteinExistence type="predicted"/>
<organism evidence="2 3">
    <name type="scientific">Hipposideros armiger</name>
    <name type="common">Great Himalayan leaf-nosed bat</name>
    <dbReference type="NCBI Taxonomy" id="186990"/>
    <lineage>
        <taxon>Eukaryota</taxon>
        <taxon>Metazoa</taxon>
        <taxon>Chordata</taxon>
        <taxon>Craniata</taxon>
        <taxon>Vertebrata</taxon>
        <taxon>Euteleostomi</taxon>
        <taxon>Mammalia</taxon>
        <taxon>Eutheria</taxon>
        <taxon>Laurasiatheria</taxon>
        <taxon>Chiroptera</taxon>
        <taxon>Yinpterochiroptera</taxon>
        <taxon>Rhinolophoidea</taxon>
        <taxon>Hipposideridae</taxon>
        <taxon>Hipposideros</taxon>
    </lineage>
</organism>
<sequence>MQAGLEKGHVRIQQDTAICNRRTETSPNIDHAGSLILDFQSPELSVPHPPCLLLHLNSQETQVIAGILISIPSLKPQPLPLPLLLPNQKHGGEARPRPEVPKQGQE</sequence>
<evidence type="ECO:0000313" key="2">
    <source>
        <dbReference type="Proteomes" id="UP000694851"/>
    </source>
</evidence>
<protein>
    <submittedName>
        <fullName evidence="3">Leucine-rich repeat-containing protein 3B isoform X2</fullName>
    </submittedName>
</protein>
<evidence type="ECO:0000256" key="1">
    <source>
        <dbReference type="SAM" id="MobiDB-lite"/>
    </source>
</evidence>
<accession>A0A8B7QJR5</accession>
<dbReference type="Proteomes" id="UP000694851">
    <property type="component" value="Unplaced"/>
</dbReference>
<dbReference type="OrthoDB" id="10068119at2759"/>
<name>A0A8B7QJR5_HIPAR</name>
<dbReference type="AlphaFoldDB" id="A0A8B7QJR5"/>
<reference evidence="3" key="1">
    <citation type="submission" date="2025-08" db="UniProtKB">
        <authorList>
            <consortium name="RefSeq"/>
        </authorList>
    </citation>
    <scope>IDENTIFICATION</scope>
    <source>
        <tissue evidence="3">Muscle</tissue>
    </source>
</reference>
<dbReference type="GeneID" id="109376750"/>
<dbReference type="CTD" id="116135"/>
<dbReference type="RefSeq" id="XP_019488400.1">
    <property type="nucleotide sequence ID" value="XM_019632855.1"/>
</dbReference>
<feature type="compositionally biased region" description="Basic and acidic residues" evidence="1">
    <location>
        <begin position="90"/>
        <end position="106"/>
    </location>
</feature>
<feature type="region of interest" description="Disordered" evidence="1">
    <location>
        <begin position="82"/>
        <end position="106"/>
    </location>
</feature>
<gene>
    <name evidence="3" type="primary">LRRC3B</name>
</gene>
<evidence type="ECO:0000313" key="3">
    <source>
        <dbReference type="RefSeq" id="XP_019488400.1"/>
    </source>
</evidence>
<keyword evidence="2" id="KW-1185">Reference proteome</keyword>